<reference evidence="1 2" key="1">
    <citation type="submission" date="2024-05" db="EMBL/GenBank/DDBJ databases">
        <authorList>
            <person name="Wallberg A."/>
        </authorList>
    </citation>
    <scope>NUCLEOTIDE SEQUENCE [LARGE SCALE GENOMIC DNA]</scope>
</reference>
<keyword evidence="2" id="KW-1185">Reference proteome</keyword>
<feature type="non-terminal residue" evidence="1">
    <location>
        <position position="1"/>
    </location>
</feature>
<dbReference type="Gene3D" id="3.90.245.10">
    <property type="entry name" value="Ribonucleoside hydrolase-like"/>
    <property type="match status" value="1"/>
</dbReference>
<protein>
    <submittedName>
        <fullName evidence="1">Uncharacterized protein</fullName>
    </submittedName>
</protein>
<gene>
    <name evidence="1" type="ORF">MNOR_LOCUS1811</name>
</gene>
<proteinExistence type="predicted"/>
<dbReference type="SUPFAM" id="SSF53590">
    <property type="entry name" value="Nucleoside hydrolase"/>
    <property type="match status" value="1"/>
</dbReference>
<sequence>EYRLELGALQTAEAQLLNLIEAKVLKRREFVTWITCDQLATAWMVHVIRNKGKAREDKKEALVTETRECYATVQLEGMCRGQMVIDHINMLKKPHNIITMEGINTEIYKRFLRTGFGGQW</sequence>
<dbReference type="Proteomes" id="UP001497623">
    <property type="component" value="Unassembled WGS sequence"/>
</dbReference>
<evidence type="ECO:0000313" key="2">
    <source>
        <dbReference type="Proteomes" id="UP001497623"/>
    </source>
</evidence>
<dbReference type="InterPro" id="IPR036452">
    <property type="entry name" value="Ribo_hydro-like"/>
</dbReference>
<dbReference type="AlphaFoldDB" id="A0AAV2PNP3"/>
<dbReference type="GO" id="GO:0016799">
    <property type="term" value="F:hydrolase activity, hydrolyzing N-glycosyl compounds"/>
    <property type="evidence" value="ECO:0007669"/>
    <property type="project" value="InterPro"/>
</dbReference>
<organism evidence="1 2">
    <name type="scientific">Meganyctiphanes norvegica</name>
    <name type="common">Northern krill</name>
    <name type="synonym">Thysanopoda norvegica</name>
    <dbReference type="NCBI Taxonomy" id="48144"/>
    <lineage>
        <taxon>Eukaryota</taxon>
        <taxon>Metazoa</taxon>
        <taxon>Ecdysozoa</taxon>
        <taxon>Arthropoda</taxon>
        <taxon>Crustacea</taxon>
        <taxon>Multicrustacea</taxon>
        <taxon>Malacostraca</taxon>
        <taxon>Eumalacostraca</taxon>
        <taxon>Eucarida</taxon>
        <taxon>Euphausiacea</taxon>
        <taxon>Euphausiidae</taxon>
        <taxon>Meganyctiphanes</taxon>
    </lineage>
</organism>
<dbReference type="EMBL" id="CAXKWB010000510">
    <property type="protein sequence ID" value="CAL4061061.1"/>
    <property type="molecule type" value="Genomic_DNA"/>
</dbReference>
<name>A0AAV2PNP3_MEGNR</name>
<accession>A0AAV2PNP3</accession>
<comment type="caution">
    <text evidence="1">The sequence shown here is derived from an EMBL/GenBank/DDBJ whole genome shotgun (WGS) entry which is preliminary data.</text>
</comment>
<evidence type="ECO:0000313" key="1">
    <source>
        <dbReference type="EMBL" id="CAL4061061.1"/>
    </source>
</evidence>